<dbReference type="EMBL" id="BK014947">
    <property type="protein sequence ID" value="DAD83927.1"/>
    <property type="molecule type" value="Genomic_DNA"/>
</dbReference>
<sequence length="45" mass="5197">MQHRRHGRTNTLAVKFTDCWSLEIISVHSANERGRRANKKPLSPP</sequence>
<protein>
    <submittedName>
        <fullName evidence="1">Uncharacterized protein</fullName>
    </submittedName>
</protein>
<evidence type="ECO:0000313" key="1">
    <source>
        <dbReference type="EMBL" id="DAD83927.1"/>
    </source>
</evidence>
<reference evidence="1" key="1">
    <citation type="journal article" date="2021" name="Proc. Natl. Acad. Sci. U.S.A.">
        <title>A Catalog of Tens of Thousands of Viruses from Human Metagenomes Reveals Hidden Associations with Chronic Diseases.</title>
        <authorList>
            <person name="Tisza M.J."/>
            <person name="Buck C.B."/>
        </authorList>
    </citation>
    <scope>NUCLEOTIDE SEQUENCE</scope>
    <source>
        <strain evidence="1">CtZZK17</strain>
    </source>
</reference>
<proteinExistence type="predicted"/>
<name>A0A8S5MPE4_9CAUD</name>
<organism evidence="1">
    <name type="scientific">Siphoviridae sp. ctZZK17</name>
    <dbReference type="NCBI Taxonomy" id="2826384"/>
    <lineage>
        <taxon>Viruses</taxon>
        <taxon>Duplodnaviria</taxon>
        <taxon>Heunggongvirae</taxon>
        <taxon>Uroviricota</taxon>
        <taxon>Caudoviricetes</taxon>
    </lineage>
</organism>
<accession>A0A8S5MPE4</accession>